<organism evidence="4 5">
    <name type="scientific">Solirubrobacter deserti</name>
    <dbReference type="NCBI Taxonomy" id="2282478"/>
    <lineage>
        <taxon>Bacteria</taxon>
        <taxon>Bacillati</taxon>
        <taxon>Actinomycetota</taxon>
        <taxon>Thermoleophilia</taxon>
        <taxon>Solirubrobacterales</taxon>
        <taxon>Solirubrobacteraceae</taxon>
        <taxon>Solirubrobacter</taxon>
    </lineage>
</organism>
<dbReference type="RefSeq" id="WP_202957580.1">
    <property type="nucleotide sequence ID" value="NZ_JAPCID010000039.1"/>
</dbReference>
<feature type="compositionally biased region" description="Pro residues" evidence="2">
    <location>
        <begin position="146"/>
        <end position="155"/>
    </location>
</feature>
<dbReference type="Pfam" id="PF08327">
    <property type="entry name" value="AHSA1"/>
    <property type="match status" value="1"/>
</dbReference>
<dbReference type="CDD" id="cd07814">
    <property type="entry name" value="SRPBCC_CalC_Aha1-like"/>
    <property type="match status" value="1"/>
</dbReference>
<dbReference type="Proteomes" id="UP001147700">
    <property type="component" value="Unassembled WGS sequence"/>
</dbReference>
<gene>
    <name evidence="4" type="ORF">OJ962_23270</name>
</gene>
<dbReference type="EMBL" id="JAPCID010000039">
    <property type="protein sequence ID" value="MDA0140438.1"/>
    <property type="molecule type" value="Genomic_DNA"/>
</dbReference>
<dbReference type="Gene3D" id="3.30.530.20">
    <property type="match status" value="1"/>
</dbReference>
<evidence type="ECO:0000256" key="2">
    <source>
        <dbReference type="SAM" id="MobiDB-lite"/>
    </source>
</evidence>
<protein>
    <submittedName>
        <fullName evidence="4">SRPBCC domain-containing protein</fullName>
    </submittedName>
</protein>
<evidence type="ECO:0000313" key="5">
    <source>
        <dbReference type="Proteomes" id="UP001147700"/>
    </source>
</evidence>
<dbReference type="SUPFAM" id="SSF55961">
    <property type="entry name" value="Bet v1-like"/>
    <property type="match status" value="1"/>
</dbReference>
<sequence>MLTEAVEIDAPPEVVFEYFTRPELIVRWMGEWAELEPEPGGRFALDITGHPVRGRYVALEPPHRLVFTWGYAGSDDVPPGSTSVEVRLVAIDGGTRVELEHRGLPAAREREHHIGWQHYLARLARDDASPDPGMPSARGANSPLFAPDPPTPTRK</sequence>
<accession>A0ABT4RPE2</accession>
<dbReference type="InterPro" id="IPR013538">
    <property type="entry name" value="ASHA1/2-like_C"/>
</dbReference>
<comment type="similarity">
    <text evidence="1">Belongs to the AHA1 family.</text>
</comment>
<reference evidence="4" key="1">
    <citation type="submission" date="2022-10" db="EMBL/GenBank/DDBJ databases">
        <title>The WGS of Solirubrobacter sp. CPCC 204708.</title>
        <authorList>
            <person name="Jiang Z."/>
        </authorList>
    </citation>
    <scope>NUCLEOTIDE SEQUENCE</scope>
    <source>
        <strain evidence="4">CPCC 204708</strain>
    </source>
</reference>
<proteinExistence type="inferred from homology"/>
<evidence type="ECO:0000313" key="4">
    <source>
        <dbReference type="EMBL" id="MDA0140438.1"/>
    </source>
</evidence>
<name>A0ABT4RPE2_9ACTN</name>
<keyword evidence="5" id="KW-1185">Reference proteome</keyword>
<evidence type="ECO:0000256" key="1">
    <source>
        <dbReference type="ARBA" id="ARBA00006817"/>
    </source>
</evidence>
<feature type="region of interest" description="Disordered" evidence="2">
    <location>
        <begin position="126"/>
        <end position="155"/>
    </location>
</feature>
<dbReference type="InterPro" id="IPR023393">
    <property type="entry name" value="START-like_dom_sf"/>
</dbReference>
<comment type="caution">
    <text evidence="4">The sequence shown here is derived from an EMBL/GenBank/DDBJ whole genome shotgun (WGS) entry which is preliminary data.</text>
</comment>
<evidence type="ECO:0000259" key="3">
    <source>
        <dbReference type="Pfam" id="PF08327"/>
    </source>
</evidence>
<feature type="domain" description="Activator of Hsp90 ATPase homologue 1/2-like C-terminal" evidence="3">
    <location>
        <begin position="9"/>
        <end position="124"/>
    </location>
</feature>